<evidence type="ECO:0000313" key="8">
    <source>
        <dbReference type="Proteomes" id="UP001652642"/>
    </source>
</evidence>
<dbReference type="InterPro" id="IPR000225">
    <property type="entry name" value="Armadillo"/>
</dbReference>
<evidence type="ECO:0000256" key="7">
    <source>
        <dbReference type="SAM" id="MobiDB-lite"/>
    </source>
</evidence>
<dbReference type="Proteomes" id="UP001652642">
    <property type="component" value="Chromosome 5"/>
</dbReference>
<evidence type="ECO:0000256" key="6">
    <source>
        <dbReference type="PROSITE-ProRule" id="PRU00259"/>
    </source>
</evidence>
<evidence type="ECO:0000313" key="9">
    <source>
        <dbReference type="RefSeq" id="XP_072856038.1"/>
    </source>
</evidence>
<dbReference type="PANTHER" id="PTHR10372:SF25">
    <property type="entry name" value="PLAKOPHILIN-2"/>
    <property type="match status" value="1"/>
</dbReference>
<gene>
    <name evidence="9" type="primary">PKP2</name>
</gene>
<name>A0ABM5GEE1_9SAUR</name>
<dbReference type="SMART" id="SM00185">
    <property type="entry name" value="ARM"/>
    <property type="match status" value="6"/>
</dbReference>
<evidence type="ECO:0000256" key="4">
    <source>
        <dbReference type="ARBA" id="ARBA00022889"/>
    </source>
</evidence>
<keyword evidence="8" id="KW-1185">Reference proteome</keyword>
<feature type="repeat" description="ARM" evidence="6">
    <location>
        <begin position="388"/>
        <end position="423"/>
    </location>
</feature>
<dbReference type="Gene3D" id="1.25.10.10">
    <property type="entry name" value="Leucine-rich Repeat Variant"/>
    <property type="match status" value="1"/>
</dbReference>
<dbReference type="InterPro" id="IPR028435">
    <property type="entry name" value="Plakophilin/d_Catenin"/>
</dbReference>
<dbReference type="PANTHER" id="PTHR10372">
    <property type="entry name" value="PLAKOPHILLIN-RELATED"/>
    <property type="match status" value="1"/>
</dbReference>
<evidence type="ECO:0000256" key="2">
    <source>
        <dbReference type="ARBA" id="ARBA00005462"/>
    </source>
</evidence>
<keyword evidence="4" id="KW-0130">Cell adhesion</keyword>
<dbReference type="SUPFAM" id="SSF48371">
    <property type="entry name" value="ARM repeat"/>
    <property type="match status" value="1"/>
</dbReference>
<organism evidence="8 9">
    <name type="scientific">Pogona vitticeps</name>
    <name type="common">central bearded dragon</name>
    <dbReference type="NCBI Taxonomy" id="103695"/>
    <lineage>
        <taxon>Eukaryota</taxon>
        <taxon>Metazoa</taxon>
        <taxon>Chordata</taxon>
        <taxon>Craniata</taxon>
        <taxon>Vertebrata</taxon>
        <taxon>Euteleostomi</taxon>
        <taxon>Lepidosauria</taxon>
        <taxon>Squamata</taxon>
        <taxon>Bifurcata</taxon>
        <taxon>Unidentata</taxon>
        <taxon>Episquamata</taxon>
        <taxon>Toxicofera</taxon>
        <taxon>Iguania</taxon>
        <taxon>Acrodonta</taxon>
        <taxon>Agamidae</taxon>
        <taxon>Amphibolurinae</taxon>
        <taxon>Pogona</taxon>
    </lineage>
</organism>
<feature type="repeat" description="ARM" evidence="6">
    <location>
        <begin position="430"/>
        <end position="473"/>
    </location>
</feature>
<dbReference type="GeneID" id="110078267"/>
<feature type="region of interest" description="Disordered" evidence="7">
    <location>
        <begin position="278"/>
        <end position="306"/>
    </location>
</feature>
<dbReference type="InterPro" id="IPR011989">
    <property type="entry name" value="ARM-like"/>
</dbReference>
<sequence length="825" mass="91479">MAVPAVSSDAGSGYIRTVLGQQKLDELDSSSLAMPARLSGGRGQEQKSLRIQRQVQQTLARKSKGSSVHGSLHRTNSVPEYVYKLDAVETDFASRPSFGTSYYLQSHQIGSQGSYENGWGPRILSYNAHRTMEEKFQRQPLKRLEISPDGSHDKLAFFQNDILYNRAPTIRHGESKRSSVMAPRYARSEILGYTSNHTPPRGYSMQRHFYIGSANETAVDSAPNSPGMPIYQRIGNSRSMNNLMEKESYLTSGSATGQVRNSVGFQAGPQNKQFLKSSWHQSTFRSQNAKEASQPTSVTSTTAEAGGKRMTMTAAMAAAAGNGFVEQQKIAPTGSQLGNQEQEMTLERAVNILQTENTVSPRVLAAIVFIQHESFQRAEARRKVYLLGGIPRLLELLNVQNEDVQRAACGALRNLVYEDNDNKLEVSEQKGISSLLRLLQQTRDVETKKQITGLLWNLSSNDQLKNVLIREALKPLTETVLIPYSGWPDRDYPKSSIIPDPDIFYNATGCLRNMSSAGPEGRKKMRECNGLIESLVYYIQGTTADHQPDDKATENCVCILHNLSYQLESELPSSYAQRIYMQRRDEPSSNNSIGCFGLNSRKVKQKQQDMPLPEEKSVPSGIETLWHSTLIRIYLSLIAKSTRNYTREASLGALQNLTAGSGPMPFGVAYIIVKKANGLPSIRNMLHVTNSSVRKTAVSLLRNLSRNTSLQNEIARDVLPDLVAILPDSVQTSDVANETTASACYALYNLTQSNSQNARLLLNSDGLSKVMNISSSESKAGRAASILLYSLWSHADLHSAYKKANYKKTDFINNRTLRAYNSLKD</sequence>
<evidence type="ECO:0000256" key="3">
    <source>
        <dbReference type="ARBA" id="ARBA00022737"/>
    </source>
</evidence>
<feature type="compositionally biased region" description="Polar residues" evidence="7">
    <location>
        <begin position="278"/>
        <end position="303"/>
    </location>
</feature>
<dbReference type="RefSeq" id="XP_072856038.1">
    <property type="nucleotide sequence ID" value="XM_072999937.1"/>
</dbReference>
<dbReference type="InterPro" id="IPR016024">
    <property type="entry name" value="ARM-type_fold"/>
</dbReference>
<evidence type="ECO:0000256" key="5">
    <source>
        <dbReference type="ARBA" id="ARBA00022949"/>
    </source>
</evidence>
<comment type="subcellular location">
    <subcellularLocation>
        <location evidence="1">Cell junction</location>
    </subcellularLocation>
</comment>
<keyword evidence="3" id="KW-0677">Repeat</keyword>
<comment type="similarity">
    <text evidence="2">Belongs to the beta-catenin family.</text>
</comment>
<feature type="repeat" description="ARM" evidence="6">
    <location>
        <begin position="677"/>
        <end position="707"/>
    </location>
</feature>
<protein>
    <submittedName>
        <fullName evidence="9">Plakophilin-2</fullName>
    </submittedName>
</protein>
<reference evidence="9" key="1">
    <citation type="submission" date="2025-08" db="UniProtKB">
        <authorList>
            <consortium name="RefSeq"/>
        </authorList>
    </citation>
    <scope>IDENTIFICATION</scope>
</reference>
<dbReference type="PROSITE" id="PS50176">
    <property type="entry name" value="ARM_REPEAT"/>
    <property type="match status" value="3"/>
</dbReference>
<evidence type="ECO:0000256" key="1">
    <source>
        <dbReference type="ARBA" id="ARBA00004282"/>
    </source>
</evidence>
<keyword evidence="5" id="KW-0965">Cell junction</keyword>
<accession>A0ABM5GEE1</accession>
<dbReference type="Pfam" id="PF00514">
    <property type="entry name" value="Arm"/>
    <property type="match status" value="2"/>
</dbReference>
<proteinExistence type="inferred from homology"/>